<feature type="transmembrane region" description="Helical" evidence="7">
    <location>
        <begin position="384"/>
        <end position="405"/>
    </location>
</feature>
<evidence type="ECO:0000256" key="6">
    <source>
        <dbReference type="ARBA" id="ARBA00023136"/>
    </source>
</evidence>
<dbReference type="Gene3D" id="1.10.3720.10">
    <property type="entry name" value="MetI-like"/>
    <property type="match status" value="2"/>
</dbReference>
<feature type="transmembrane region" description="Helical" evidence="7">
    <location>
        <begin position="302"/>
        <end position="322"/>
    </location>
</feature>
<feature type="transmembrane region" description="Helical" evidence="7">
    <location>
        <begin position="67"/>
        <end position="92"/>
    </location>
</feature>
<keyword evidence="3" id="KW-1003">Cell membrane</keyword>
<keyword evidence="6 7" id="KW-0472">Membrane</keyword>
<sequence>MAVSAHSLPLFARMALAARRTGLWPLMMAVIALFVALPVLTVLGHVFVPAPEIWSHLASTVLPRYLFNTAGLAVGVAAGVLVMGVGTAWLVVMCRFPGQRIFEWALLLPLAVPTYVIAYAYTDFLQFSGPLQTLLRDTFGWAAGDYWFPPVRSLGGAIVLLSLVLYPYVYLLTRAAFLEQSVCVLEVGRTLGRGPWKLFGTIAVPLARPAIAGGAALALMETLNEFGAVQFFAVDTFTTGIYRTWFGLGERTAAAQLAGVLLLFVLVLLLLERVSRGKAQFFHTSSRYRELPQYELTGLRRWLAVLGCGLPVVLGFLVPAMLLLEMSLTAGDQQFGWSFLPYVFNSISLSTIAALAAVGLAVLLSYGVRLAPSPLTQAAVRVSAMGYAIPGAVIAVGILIPLGWMDQQLYALLRGEFGWNVGLLLTGTGFALVYAYLVRFLAVSYNAVQASLTKVTPSMDAASRTLGKTAGGTLRRVHAPIMRGSLLGAGILVFVDVMKELPATIILRPFDFTTLAVRSYELASDERLSQSSTASLAIVLVGIVPVILLSRAMRRSRPGYSDAGG</sequence>
<proteinExistence type="inferred from homology"/>
<feature type="transmembrane region" description="Helical" evidence="7">
    <location>
        <begin position="198"/>
        <end position="220"/>
    </location>
</feature>
<dbReference type="PROSITE" id="PS50928">
    <property type="entry name" value="ABC_TM1"/>
    <property type="match status" value="2"/>
</dbReference>
<evidence type="ECO:0000256" key="2">
    <source>
        <dbReference type="ARBA" id="ARBA00022448"/>
    </source>
</evidence>
<evidence type="ECO:0000313" key="10">
    <source>
        <dbReference type="Proteomes" id="UP001556653"/>
    </source>
</evidence>
<comment type="caution">
    <text evidence="9">The sequence shown here is derived from an EMBL/GenBank/DDBJ whole genome shotgun (WGS) entry which is preliminary data.</text>
</comment>
<dbReference type="CDD" id="cd06261">
    <property type="entry name" value="TM_PBP2"/>
    <property type="match status" value="1"/>
</dbReference>
<evidence type="ECO:0000313" key="9">
    <source>
        <dbReference type="EMBL" id="MEX0385739.1"/>
    </source>
</evidence>
<feature type="domain" description="ABC transmembrane type-1" evidence="8">
    <location>
        <begin position="66"/>
        <end position="272"/>
    </location>
</feature>
<keyword evidence="2 7" id="KW-0813">Transport</keyword>
<feature type="transmembrane region" description="Helical" evidence="7">
    <location>
        <begin position="104"/>
        <end position="122"/>
    </location>
</feature>
<protein>
    <submittedName>
        <fullName evidence="9">Iron ABC transporter permease</fullName>
    </submittedName>
</protein>
<name>A0ABV3S6I5_9GAMM</name>
<feature type="transmembrane region" description="Helical" evidence="7">
    <location>
        <begin position="417"/>
        <end position="437"/>
    </location>
</feature>
<reference evidence="9 10" key="1">
    <citation type="submission" date="2024-02" db="EMBL/GenBank/DDBJ databases">
        <title>New especies of Spiribacter isolated from saline water.</title>
        <authorList>
            <person name="Leon M.J."/>
            <person name="De La Haba R."/>
            <person name="Sanchez-Porro C."/>
            <person name="Ventosa A."/>
        </authorList>
    </citation>
    <scope>NUCLEOTIDE SEQUENCE [LARGE SCALE GENOMIC DNA]</scope>
    <source>
        <strain evidence="10">ag22IC4-227</strain>
    </source>
</reference>
<dbReference type="InterPro" id="IPR000515">
    <property type="entry name" value="MetI-like"/>
</dbReference>
<evidence type="ECO:0000256" key="7">
    <source>
        <dbReference type="RuleBase" id="RU363032"/>
    </source>
</evidence>
<feature type="domain" description="ABC transmembrane type-1" evidence="8">
    <location>
        <begin position="343"/>
        <end position="549"/>
    </location>
</feature>
<dbReference type="EMBL" id="JBAKFJ010000001">
    <property type="protein sequence ID" value="MEX0385739.1"/>
    <property type="molecule type" value="Genomic_DNA"/>
</dbReference>
<dbReference type="RefSeq" id="WP_367966219.1">
    <property type="nucleotide sequence ID" value="NZ_JBAKFJ010000001.1"/>
</dbReference>
<keyword evidence="5 7" id="KW-1133">Transmembrane helix</keyword>
<dbReference type="Pfam" id="PF00528">
    <property type="entry name" value="BPD_transp_1"/>
    <property type="match status" value="1"/>
</dbReference>
<dbReference type="PANTHER" id="PTHR30183">
    <property type="entry name" value="MOLYBDENUM TRANSPORT SYSTEM PERMEASE PROTEIN MODB"/>
    <property type="match status" value="1"/>
</dbReference>
<gene>
    <name evidence="9" type="ORF">V6X64_01845</name>
</gene>
<dbReference type="InterPro" id="IPR035906">
    <property type="entry name" value="MetI-like_sf"/>
</dbReference>
<feature type="transmembrane region" description="Helical" evidence="7">
    <location>
        <begin position="342"/>
        <end position="364"/>
    </location>
</feature>
<evidence type="ECO:0000256" key="3">
    <source>
        <dbReference type="ARBA" id="ARBA00022475"/>
    </source>
</evidence>
<dbReference type="SUPFAM" id="SSF161098">
    <property type="entry name" value="MetI-like"/>
    <property type="match status" value="2"/>
</dbReference>
<keyword evidence="4 7" id="KW-0812">Transmembrane</keyword>
<organism evidence="9 10">
    <name type="scientific">Spiribacter onubensis</name>
    <dbReference type="NCBI Taxonomy" id="3122420"/>
    <lineage>
        <taxon>Bacteria</taxon>
        <taxon>Pseudomonadati</taxon>
        <taxon>Pseudomonadota</taxon>
        <taxon>Gammaproteobacteria</taxon>
        <taxon>Chromatiales</taxon>
        <taxon>Ectothiorhodospiraceae</taxon>
        <taxon>Spiribacter</taxon>
    </lineage>
</organism>
<feature type="transmembrane region" description="Helical" evidence="7">
    <location>
        <begin position="485"/>
        <end position="508"/>
    </location>
</feature>
<feature type="transmembrane region" description="Helical" evidence="7">
    <location>
        <begin position="253"/>
        <end position="271"/>
    </location>
</feature>
<evidence type="ECO:0000259" key="8">
    <source>
        <dbReference type="PROSITE" id="PS50928"/>
    </source>
</evidence>
<evidence type="ECO:0000256" key="5">
    <source>
        <dbReference type="ARBA" id="ARBA00022989"/>
    </source>
</evidence>
<keyword evidence="10" id="KW-1185">Reference proteome</keyword>
<comment type="subcellular location">
    <subcellularLocation>
        <location evidence="1 7">Cell membrane</location>
        <topology evidence="1 7">Multi-pass membrane protein</topology>
    </subcellularLocation>
</comment>
<comment type="similarity">
    <text evidence="7">Belongs to the binding-protein-dependent transport system permease family.</text>
</comment>
<feature type="transmembrane region" description="Helical" evidence="7">
    <location>
        <begin position="528"/>
        <end position="549"/>
    </location>
</feature>
<accession>A0ABV3S6I5</accession>
<evidence type="ECO:0000256" key="1">
    <source>
        <dbReference type="ARBA" id="ARBA00004651"/>
    </source>
</evidence>
<feature type="transmembrane region" description="Helical" evidence="7">
    <location>
        <begin position="154"/>
        <end position="177"/>
    </location>
</feature>
<dbReference type="PANTHER" id="PTHR30183:SF2">
    <property type="entry name" value="IRON UTILIZATION PROTEIN"/>
    <property type="match status" value="1"/>
</dbReference>
<evidence type="ECO:0000256" key="4">
    <source>
        <dbReference type="ARBA" id="ARBA00022692"/>
    </source>
</evidence>
<dbReference type="Proteomes" id="UP001556653">
    <property type="component" value="Unassembled WGS sequence"/>
</dbReference>
<feature type="transmembrane region" description="Helical" evidence="7">
    <location>
        <begin position="23"/>
        <end position="47"/>
    </location>
</feature>